<protein>
    <submittedName>
        <fullName evidence="3">Uncharacterized protein</fullName>
    </submittedName>
</protein>
<name>A0A420HVG7_9PEZI</name>
<accession>A0A420HVG7</accession>
<keyword evidence="1" id="KW-0175">Coiled coil</keyword>
<feature type="region of interest" description="Disordered" evidence="2">
    <location>
        <begin position="132"/>
        <end position="167"/>
    </location>
</feature>
<evidence type="ECO:0000256" key="2">
    <source>
        <dbReference type="SAM" id="MobiDB-lite"/>
    </source>
</evidence>
<evidence type="ECO:0000313" key="3">
    <source>
        <dbReference type="EMBL" id="RKF61441.1"/>
    </source>
</evidence>
<dbReference type="Proteomes" id="UP000286134">
    <property type="component" value="Unassembled WGS sequence"/>
</dbReference>
<evidence type="ECO:0000313" key="4">
    <source>
        <dbReference type="Proteomes" id="UP000286134"/>
    </source>
</evidence>
<proteinExistence type="predicted"/>
<reference evidence="3 4" key="1">
    <citation type="journal article" date="2018" name="BMC Genomics">
        <title>Comparative genome analyses reveal sequence features reflecting distinct modes of host-adaptation between dicot and monocot powdery mildew.</title>
        <authorList>
            <person name="Wu Y."/>
            <person name="Ma X."/>
            <person name="Pan Z."/>
            <person name="Kale S.D."/>
            <person name="Song Y."/>
            <person name="King H."/>
            <person name="Zhang Q."/>
            <person name="Presley C."/>
            <person name="Deng X."/>
            <person name="Wei C.I."/>
            <person name="Xiao S."/>
        </authorList>
    </citation>
    <scope>NUCLEOTIDE SEQUENCE [LARGE SCALE GENOMIC DNA]</scope>
    <source>
        <strain evidence="3">UMSG2</strain>
    </source>
</reference>
<evidence type="ECO:0000256" key="1">
    <source>
        <dbReference type="SAM" id="Coils"/>
    </source>
</evidence>
<feature type="compositionally biased region" description="Basic and acidic residues" evidence="2">
    <location>
        <begin position="133"/>
        <end position="148"/>
    </location>
</feature>
<feature type="coiled-coil region" evidence="1">
    <location>
        <begin position="13"/>
        <end position="44"/>
    </location>
</feature>
<gene>
    <name evidence="3" type="ORF">OnM2_042043</name>
</gene>
<feature type="region of interest" description="Disordered" evidence="2">
    <location>
        <begin position="181"/>
        <end position="236"/>
    </location>
</feature>
<dbReference type="OrthoDB" id="3598784at2759"/>
<dbReference type="EMBL" id="MCFK01004232">
    <property type="protein sequence ID" value="RKF61441.1"/>
    <property type="molecule type" value="Genomic_DNA"/>
</dbReference>
<feature type="compositionally biased region" description="Polar residues" evidence="2">
    <location>
        <begin position="181"/>
        <end position="198"/>
    </location>
</feature>
<dbReference type="AlphaFoldDB" id="A0A420HVG7"/>
<comment type="caution">
    <text evidence="3">The sequence shown here is derived from an EMBL/GenBank/DDBJ whole genome shotgun (WGS) entry which is preliminary data.</text>
</comment>
<feature type="coiled-coil region" evidence="1">
    <location>
        <begin position="70"/>
        <end position="104"/>
    </location>
</feature>
<organism evidence="3 4">
    <name type="scientific">Erysiphe neolycopersici</name>
    <dbReference type="NCBI Taxonomy" id="212602"/>
    <lineage>
        <taxon>Eukaryota</taxon>
        <taxon>Fungi</taxon>
        <taxon>Dikarya</taxon>
        <taxon>Ascomycota</taxon>
        <taxon>Pezizomycotina</taxon>
        <taxon>Leotiomycetes</taxon>
        <taxon>Erysiphales</taxon>
        <taxon>Erysiphaceae</taxon>
        <taxon>Erysiphe</taxon>
    </lineage>
</organism>
<keyword evidence="4" id="KW-1185">Reference proteome</keyword>
<sequence>MVGINNAQLESYMKRSVEDLEKKSQELREMLEAFENDTKEVKDSVKAMSETLNSFKNFQIEQTKSLQNTLDNVTESFLSLNRQFQNAKEKSKETELKQRDAERKLNLRLDTMQSSLSKQIIDLFSFVPNASEHQTRESVRTGDNEAKFRRSSLPPSRHGESSSKNTSLQLAEVQRSNLYSFSQSSDEPGTLGNNPKSNFTEKQRSSEMNPPPLPQNSKNTPHILPLEKNPNQNEKSKTKLESCTFIPSLQPENPLQPIQFFDQPIILKMSSDQIANQVVHFIRQASRAELQYKFFQPYVEPKSTPSLQDHNNQNSSLLVVTSGSQKNNIFLSNQQKTLDYSAYAALQNNECRICRRKVHWAKDCSFRNANRPPYQQYEKNIYPNDK</sequence>